<sequence length="165" mass="18444">GVEAQTLANVYLALENNLKIVHVSTSSRFILLALIFQALSQSPKQVLREIEETVATQYSARQRIPPPPETAEKPFRALIFDRYILVWTNLVLNGQTVGRPVDSPIKTSFGYCKRHFATATCEALLARQGGLYCNHASTTNYLSLNLVRKSSSVRRSMSCFKCFSS</sequence>
<name>A0A816MN22_BRANA</name>
<accession>A0A816MN22</accession>
<reference evidence="1" key="1">
    <citation type="submission" date="2021-01" db="EMBL/GenBank/DDBJ databases">
        <authorList>
            <consortium name="Genoscope - CEA"/>
            <person name="William W."/>
        </authorList>
    </citation>
    <scope>NUCLEOTIDE SEQUENCE</scope>
</reference>
<protein>
    <submittedName>
        <fullName evidence="1">(rape) hypothetical protein</fullName>
    </submittedName>
</protein>
<feature type="non-terminal residue" evidence="1">
    <location>
        <position position="165"/>
    </location>
</feature>
<gene>
    <name evidence="1" type="ORF">DARMORV10_C07P38360.1</name>
</gene>
<dbReference type="Proteomes" id="UP001295469">
    <property type="component" value="Chromosome C07"/>
</dbReference>
<dbReference type="EMBL" id="HG994371">
    <property type="protein sequence ID" value="CAF2008663.1"/>
    <property type="molecule type" value="Genomic_DNA"/>
</dbReference>
<evidence type="ECO:0000313" key="1">
    <source>
        <dbReference type="EMBL" id="CAF2008663.1"/>
    </source>
</evidence>
<organism evidence="1">
    <name type="scientific">Brassica napus</name>
    <name type="common">Rape</name>
    <dbReference type="NCBI Taxonomy" id="3708"/>
    <lineage>
        <taxon>Eukaryota</taxon>
        <taxon>Viridiplantae</taxon>
        <taxon>Streptophyta</taxon>
        <taxon>Embryophyta</taxon>
        <taxon>Tracheophyta</taxon>
        <taxon>Spermatophyta</taxon>
        <taxon>Magnoliopsida</taxon>
        <taxon>eudicotyledons</taxon>
        <taxon>Gunneridae</taxon>
        <taxon>Pentapetalae</taxon>
        <taxon>rosids</taxon>
        <taxon>malvids</taxon>
        <taxon>Brassicales</taxon>
        <taxon>Brassicaceae</taxon>
        <taxon>Brassiceae</taxon>
        <taxon>Brassica</taxon>
    </lineage>
</organism>
<proteinExistence type="predicted"/>
<dbReference type="AlphaFoldDB" id="A0A816MN22"/>